<keyword evidence="1" id="KW-0472">Membrane</keyword>
<dbReference type="PANTHER" id="PTHR38684">
    <property type="entry name" value="PROTEIN AMPE"/>
    <property type="match status" value="1"/>
</dbReference>
<evidence type="ECO:0000313" key="2">
    <source>
        <dbReference type="EMBL" id="EPN59484.1"/>
    </source>
</evidence>
<keyword evidence="1" id="KW-1133">Transmembrane helix</keyword>
<evidence type="ECO:0000256" key="1">
    <source>
        <dbReference type="SAM" id="Phobius"/>
    </source>
</evidence>
<feature type="transmembrane region" description="Helical" evidence="1">
    <location>
        <begin position="100"/>
        <end position="118"/>
    </location>
</feature>
<dbReference type="EMBL" id="AOKF01001494">
    <property type="protein sequence ID" value="EPN59484.1"/>
    <property type="molecule type" value="Genomic_DNA"/>
</dbReference>
<keyword evidence="1" id="KW-0812">Transmembrane</keyword>
<dbReference type="PANTHER" id="PTHR38684:SF1">
    <property type="entry name" value="PROTEIN AMPE"/>
    <property type="match status" value="1"/>
</dbReference>
<evidence type="ECO:0000313" key="3">
    <source>
        <dbReference type="Proteomes" id="UP000018849"/>
    </source>
</evidence>
<dbReference type="Proteomes" id="UP000018849">
    <property type="component" value="Unassembled WGS sequence"/>
</dbReference>
<feature type="transmembrane region" description="Helical" evidence="1">
    <location>
        <begin position="38"/>
        <end position="57"/>
    </location>
</feature>
<comment type="caution">
    <text evidence="2">The sequence shown here is derived from an EMBL/GenBank/DDBJ whole genome shotgun (WGS) entry which is preliminary data.</text>
</comment>
<sequence>AALAYRLLALAAEHGKTPALVERAGQLRHAFDWVPVRLLAASFALVGNFVAVSRVMLHELLNWNISAAQLIARVGCAASEVPPPVIGTQGVTSLYMLWELLVRAAIVWYAGFALWTLLR</sequence>
<dbReference type="GO" id="GO:0005886">
    <property type="term" value="C:plasma membrane"/>
    <property type="evidence" value="ECO:0007669"/>
    <property type="project" value="TreeGrafter"/>
</dbReference>
<proteinExistence type="predicted"/>
<name>A0A656JXH4_PSESF</name>
<accession>A0A656JXH4</accession>
<dbReference type="GO" id="GO:0046677">
    <property type="term" value="P:response to antibiotic"/>
    <property type="evidence" value="ECO:0007669"/>
    <property type="project" value="TreeGrafter"/>
</dbReference>
<protein>
    <submittedName>
        <fullName evidence="2">Inner membrane protein AmpE</fullName>
    </submittedName>
</protein>
<dbReference type="InterPro" id="IPR052966">
    <property type="entry name" value="Beta-lactamase_Reg"/>
</dbReference>
<gene>
    <name evidence="2" type="ORF">A245_17670</name>
</gene>
<feature type="non-terminal residue" evidence="2">
    <location>
        <position position="1"/>
    </location>
</feature>
<dbReference type="AlphaFoldDB" id="A0A656JXH4"/>
<organism evidence="2 3">
    <name type="scientific">Pseudomonas syringae pv. actinidiae ICMP 19096</name>
    <dbReference type="NCBI Taxonomy" id="1194405"/>
    <lineage>
        <taxon>Bacteria</taxon>
        <taxon>Pseudomonadati</taxon>
        <taxon>Pseudomonadota</taxon>
        <taxon>Gammaproteobacteria</taxon>
        <taxon>Pseudomonadales</taxon>
        <taxon>Pseudomonadaceae</taxon>
        <taxon>Pseudomonas</taxon>
        <taxon>Pseudomonas syringae</taxon>
    </lineage>
</organism>
<reference evidence="2 3" key="1">
    <citation type="journal article" date="2013" name="PLoS Pathog.">
        <title>Genomic analysis of the Kiwifruit pathogen Pseudomonas syringae pv. actinidiae provides insight into the origins of an emergent plant disease.</title>
        <authorList>
            <person name="McCann H.C."/>
            <person name="Rikkerink E.H."/>
            <person name="Bertels F."/>
            <person name="Fiers M."/>
            <person name="Lu A."/>
            <person name="Rees-George J."/>
            <person name="Andersen M.T."/>
            <person name="Gleave A.P."/>
            <person name="Haubold B."/>
            <person name="Wohlers M.W."/>
            <person name="Guttman D.S."/>
            <person name="Wang P.W."/>
            <person name="Straub C."/>
            <person name="Vanneste J.L."/>
            <person name="Rainey P.B."/>
            <person name="Templeton M.D."/>
        </authorList>
    </citation>
    <scope>NUCLEOTIDE SEQUENCE [LARGE SCALE GENOMIC DNA]</scope>
    <source>
        <strain evidence="2 3">ICMP 19096</strain>
    </source>
</reference>